<dbReference type="SUPFAM" id="SSF54373">
    <property type="entry name" value="FAD-linked reductases, C-terminal domain"/>
    <property type="match status" value="1"/>
</dbReference>
<proteinExistence type="inferred from homology"/>
<dbReference type="GO" id="GO:0005886">
    <property type="term" value="C:plasma membrane"/>
    <property type="evidence" value="ECO:0007669"/>
    <property type="project" value="InterPro"/>
</dbReference>
<dbReference type="AlphaFoldDB" id="A0A921EPY8"/>
<dbReference type="PRINTS" id="PR01001">
    <property type="entry name" value="FADG3PDH"/>
</dbReference>
<dbReference type="EMBL" id="DYZF01000277">
    <property type="protein sequence ID" value="HJE52458.1"/>
    <property type="molecule type" value="Genomic_DNA"/>
</dbReference>
<feature type="domain" description="FAD dependent oxidoreductase" evidence="6">
    <location>
        <begin position="7"/>
        <end position="356"/>
    </location>
</feature>
<evidence type="ECO:0000313" key="8">
    <source>
        <dbReference type="Proteomes" id="UP000712713"/>
    </source>
</evidence>
<dbReference type="Gene3D" id="1.10.10.1100">
    <property type="entry name" value="BFD-like [2Fe-2S]-binding domain"/>
    <property type="match status" value="1"/>
</dbReference>
<reference evidence="7" key="1">
    <citation type="journal article" date="2021" name="PeerJ">
        <title>Extensive microbial diversity within the chicken gut microbiome revealed by metagenomics and culture.</title>
        <authorList>
            <person name="Gilroy R."/>
            <person name="Ravi A."/>
            <person name="Getino M."/>
            <person name="Pursley I."/>
            <person name="Horton D.L."/>
            <person name="Alikhan N.F."/>
            <person name="Baker D."/>
            <person name="Gharbi K."/>
            <person name="Hall N."/>
            <person name="Watson M."/>
            <person name="Adriaenssens E.M."/>
            <person name="Foster-Nyarko E."/>
            <person name="Jarju S."/>
            <person name="Secka A."/>
            <person name="Antonio M."/>
            <person name="Oren A."/>
            <person name="Chaudhuri R.R."/>
            <person name="La Ragione R."/>
            <person name="Hildebrand F."/>
            <person name="Pallen M.J."/>
        </authorList>
    </citation>
    <scope>NUCLEOTIDE SEQUENCE</scope>
    <source>
        <strain evidence="7">ChiGjej3B3-7470</strain>
    </source>
</reference>
<dbReference type="Proteomes" id="UP000712713">
    <property type="component" value="Unassembled WGS sequence"/>
</dbReference>
<evidence type="ECO:0000313" key="7">
    <source>
        <dbReference type="EMBL" id="HJE52458.1"/>
    </source>
</evidence>
<sequence>MKRLDTDVVVIGGGSTGLGVVRDAAMRGYRAVLVERVDLAQGTTGRFHGLLHSGGRYVVSDPGSATECAEENAILRRIQADAIEDTGGLFVTLADDDPSFADKFLAGAAATGVPATEITVAEALRREPRLDPRIQRAIEVADGSVDGWQLVWGAARSAMNHGAKILTYHRVTKIERDGDRVAAVICRDEKGGEDVRIECTFVLNCAGPWAGQISAMADVEPVPVVPGRGIMIAMNHRLVNTVINRCVHPTDGDILVPIHTVSVIGTTDVHETDPDHLPIPRDEVQQMLDAGEAMIPGFRNSRALHAWSGSRPLIRDPRVSAEDTRHMSRGMAVIDHSKTDGVSGMLTIGGGKLTTYRLMAEHIVNEMDRQLGENRKCTTADEVIPGSEDRRLYAVTHRLEEREEDRLDDPIICECELMNRSMLVEKIHEQPNATLDDLRRQLRLGMGPCQGGFCAARAAGIACSEQVADAERATGLLRLFLKHRWIGLWPILYGQQVKQTALDHWIFQGTLDVEHLPQPEEEVLR</sequence>
<comment type="similarity">
    <text evidence="2">Belongs to the FAD-dependent glycerol-3-phosphate dehydrogenase family.</text>
</comment>
<dbReference type="EC" id="1.1.5.3" evidence="7"/>
<gene>
    <name evidence="7" type="primary">glpA</name>
    <name evidence="7" type="ORF">K8V15_10885</name>
</gene>
<dbReference type="GO" id="GO:0009331">
    <property type="term" value="C:glycerol-3-phosphate dehydrogenase (FAD) complex"/>
    <property type="evidence" value="ECO:0007669"/>
    <property type="project" value="InterPro"/>
</dbReference>
<dbReference type="GO" id="GO:0050660">
    <property type="term" value="F:flavin adenine dinucleotide binding"/>
    <property type="evidence" value="ECO:0007669"/>
    <property type="project" value="InterPro"/>
</dbReference>
<dbReference type="PROSITE" id="PS00978">
    <property type="entry name" value="FAD_G3PDH_2"/>
    <property type="match status" value="1"/>
</dbReference>
<dbReference type="PANTHER" id="PTHR11985">
    <property type="entry name" value="GLYCEROL-3-PHOSPHATE DEHYDROGENASE"/>
    <property type="match status" value="1"/>
</dbReference>
<evidence type="ECO:0000256" key="5">
    <source>
        <dbReference type="ARBA" id="ARBA00023002"/>
    </source>
</evidence>
<dbReference type="InterPro" id="IPR041854">
    <property type="entry name" value="BFD-like_2Fe2S-bd_dom_sf"/>
</dbReference>
<reference evidence="7" key="2">
    <citation type="submission" date="2021-09" db="EMBL/GenBank/DDBJ databases">
        <authorList>
            <person name="Gilroy R."/>
        </authorList>
    </citation>
    <scope>NUCLEOTIDE SEQUENCE</scope>
    <source>
        <strain evidence="7">ChiGjej3B3-7470</strain>
    </source>
</reference>
<dbReference type="GO" id="GO:0010181">
    <property type="term" value="F:FMN binding"/>
    <property type="evidence" value="ECO:0007669"/>
    <property type="project" value="InterPro"/>
</dbReference>
<dbReference type="SUPFAM" id="SSF51905">
    <property type="entry name" value="FAD/NAD(P)-binding domain"/>
    <property type="match status" value="1"/>
</dbReference>
<dbReference type="NCBIfam" id="NF008313">
    <property type="entry name" value="PRK11101.1"/>
    <property type="match status" value="1"/>
</dbReference>
<name>A0A921EPY8_9ACTN</name>
<dbReference type="NCBIfam" id="TIGR03377">
    <property type="entry name" value="glycerol3P_GlpA"/>
    <property type="match status" value="1"/>
</dbReference>
<protein>
    <submittedName>
        <fullName evidence="7">Anaerobic glycerol-3-phosphate dehydrogenase subunit A</fullName>
        <ecNumber evidence="7">1.1.5.3</ecNumber>
    </submittedName>
</protein>
<accession>A0A921EPY8</accession>
<organism evidence="7 8">
    <name type="scientific">Tessaracoccus flavescens</name>
    <dbReference type="NCBI Taxonomy" id="399497"/>
    <lineage>
        <taxon>Bacteria</taxon>
        <taxon>Bacillati</taxon>
        <taxon>Actinomycetota</taxon>
        <taxon>Actinomycetes</taxon>
        <taxon>Propionibacteriales</taxon>
        <taxon>Propionibacteriaceae</taxon>
        <taxon>Tessaracoccus</taxon>
    </lineage>
</organism>
<evidence type="ECO:0000256" key="2">
    <source>
        <dbReference type="ARBA" id="ARBA00007330"/>
    </source>
</evidence>
<evidence type="ECO:0000259" key="6">
    <source>
        <dbReference type="Pfam" id="PF01266"/>
    </source>
</evidence>
<evidence type="ECO:0000256" key="3">
    <source>
        <dbReference type="ARBA" id="ARBA00022630"/>
    </source>
</evidence>
<dbReference type="GO" id="GO:0004368">
    <property type="term" value="F:glycerol-3-phosphate dehydrogenase (quinone) activity"/>
    <property type="evidence" value="ECO:0007669"/>
    <property type="project" value="UniProtKB-EC"/>
</dbReference>
<dbReference type="Pfam" id="PF01266">
    <property type="entry name" value="DAO"/>
    <property type="match status" value="1"/>
</dbReference>
<keyword evidence="4" id="KW-0274">FAD</keyword>
<dbReference type="Gene3D" id="3.50.50.60">
    <property type="entry name" value="FAD/NAD(P)-binding domain"/>
    <property type="match status" value="3"/>
</dbReference>
<evidence type="ECO:0000256" key="1">
    <source>
        <dbReference type="ARBA" id="ARBA00001974"/>
    </source>
</evidence>
<dbReference type="PANTHER" id="PTHR11985:SF35">
    <property type="entry name" value="ANAEROBIC GLYCEROL-3-PHOSPHATE DEHYDROGENASE SUBUNIT A"/>
    <property type="match status" value="1"/>
</dbReference>
<keyword evidence="3" id="KW-0285">Flavoprotein</keyword>
<dbReference type="InterPro" id="IPR006076">
    <property type="entry name" value="FAD-dep_OxRdtase"/>
</dbReference>
<dbReference type="InterPro" id="IPR036188">
    <property type="entry name" value="FAD/NAD-bd_sf"/>
</dbReference>
<dbReference type="GO" id="GO:0046174">
    <property type="term" value="P:polyol catabolic process"/>
    <property type="evidence" value="ECO:0007669"/>
    <property type="project" value="InterPro"/>
</dbReference>
<dbReference type="InterPro" id="IPR000447">
    <property type="entry name" value="G3P_DH_FAD-dep"/>
</dbReference>
<evidence type="ECO:0000256" key="4">
    <source>
        <dbReference type="ARBA" id="ARBA00022827"/>
    </source>
</evidence>
<dbReference type="CDD" id="cd19946">
    <property type="entry name" value="GlpA-like_Fer2_BFD-like"/>
    <property type="match status" value="1"/>
</dbReference>
<dbReference type="GO" id="GO:0046168">
    <property type="term" value="P:glycerol-3-phosphate catabolic process"/>
    <property type="evidence" value="ECO:0007669"/>
    <property type="project" value="TreeGrafter"/>
</dbReference>
<comment type="caution">
    <text evidence="7">The sequence shown here is derived from an EMBL/GenBank/DDBJ whole genome shotgun (WGS) entry which is preliminary data.</text>
</comment>
<comment type="cofactor">
    <cofactor evidence="1">
        <name>FAD</name>
        <dbReference type="ChEBI" id="CHEBI:57692"/>
    </cofactor>
</comment>
<keyword evidence="5 7" id="KW-0560">Oxidoreductase</keyword>
<dbReference type="InterPro" id="IPR017752">
    <property type="entry name" value="G3P_DH_GlpA_su"/>
</dbReference>